<evidence type="ECO:0000256" key="2">
    <source>
        <dbReference type="ARBA" id="ARBA00023295"/>
    </source>
</evidence>
<keyword evidence="2" id="KW-0326">Glycosidase</keyword>
<evidence type="ECO:0000259" key="5">
    <source>
        <dbReference type="PROSITE" id="PS51910"/>
    </source>
</evidence>
<evidence type="ECO:0000313" key="7">
    <source>
        <dbReference type="Proteomes" id="UP000198892"/>
    </source>
</evidence>
<dbReference type="PROSITE" id="PS51782">
    <property type="entry name" value="LYSM"/>
    <property type="match status" value="2"/>
</dbReference>
<dbReference type="CDD" id="cd02874">
    <property type="entry name" value="GH18_CFLE_spore_hydrolase"/>
    <property type="match status" value="1"/>
</dbReference>
<dbReference type="PANTHER" id="PTHR46066:SF2">
    <property type="entry name" value="CHITINASE DOMAIN-CONTAINING PROTEIN 1"/>
    <property type="match status" value="1"/>
</dbReference>
<dbReference type="Gene3D" id="3.10.50.10">
    <property type="match status" value="1"/>
</dbReference>
<dbReference type="OrthoDB" id="9769314at2"/>
<dbReference type="STRING" id="1884432.SAMN05518683_13715"/>
<keyword evidence="7" id="KW-1185">Reference proteome</keyword>
<dbReference type="Proteomes" id="UP000198892">
    <property type="component" value="Unassembled WGS sequence"/>
</dbReference>
<feature type="signal peptide" evidence="3">
    <location>
        <begin position="1"/>
        <end position="25"/>
    </location>
</feature>
<dbReference type="GO" id="GO:0008061">
    <property type="term" value="F:chitin binding"/>
    <property type="evidence" value="ECO:0007669"/>
    <property type="project" value="InterPro"/>
</dbReference>
<protein>
    <submittedName>
        <fullName evidence="6">Spore germination protein YaaH</fullName>
    </submittedName>
</protein>
<feature type="domain" description="GH18" evidence="5">
    <location>
        <begin position="125"/>
        <end position="442"/>
    </location>
</feature>
<dbReference type="InterPro" id="IPR001223">
    <property type="entry name" value="Glyco_hydro18_cat"/>
</dbReference>
<name>A0A1I5Y7P2_9BACI</name>
<dbReference type="RefSeq" id="WP_093339753.1">
    <property type="nucleotide sequence ID" value="NZ_FOXD01000037.1"/>
</dbReference>
<proteinExistence type="predicted"/>
<dbReference type="InterPro" id="IPR036779">
    <property type="entry name" value="LysM_dom_sf"/>
</dbReference>
<dbReference type="SUPFAM" id="SSF51445">
    <property type="entry name" value="(Trans)glycosidases"/>
    <property type="match status" value="1"/>
</dbReference>
<keyword evidence="1" id="KW-0378">Hydrolase</keyword>
<sequence>MDKNKLLLIPAVLVFFLFSVSSAEAGVIYTVQEGDSLWDISRKYDTRPETLTKINGITQTSLLLPGQSLIIPGQEYVIEEGGSLWKTAHLHQTTVPKLKEENNLSSDVVHPGKKLTIPRSPKERIHTGAFFQPGTPEENKWAMQFYRQYLSSVGFFEYRPDQNGQLSSLHGEHAIKQAWKQGMTPYATITNLTPEGFDASLAHTLLNSTAKREAFIENMASLVDQKQYKGVIIDFENLDPRDRSAFHSFIKALSARLGDIGGQVGLALPPMQGDGEPAYHGAYDYKALGADADFVFLMTYDWHWAGGEAGPIAPINKVERTIQYASSVMPSEKIYLGFAMYAYDWVVSSDQTKAEAYSQRQALKTAVQKSSEIQYNYYKATPFFRYHDKNGKQHEVWFEDARSLLPKYRLVKKYDLQGLGGWKTGLRFPQAGYLLKDEFIIE</sequence>
<accession>A0A1I5Y7P2</accession>
<dbReference type="PROSITE" id="PS51910">
    <property type="entry name" value="GH18_2"/>
    <property type="match status" value="1"/>
</dbReference>
<keyword evidence="3" id="KW-0732">Signal</keyword>
<dbReference type="Gene3D" id="3.20.20.80">
    <property type="entry name" value="Glycosidases"/>
    <property type="match status" value="1"/>
</dbReference>
<evidence type="ECO:0000256" key="3">
    <source>
        <dbReference type="SAM" id="SignalP"/>
    </source>
</evidence>
<dbReference type="Gene3D" id="3.10.350.10">
    <property type="entry name" value="LysM domain"/>
    <property type="match status" value="2"/>
</dbReference>
<dbReference type="SMART" id="SM00636">
    <property type="entry name" value="Glyco_18"/>
    <property type="match status" value="1"/>
</dbReference>
<dbReference type="GO" id="GO:0016798">
    <property type="term" value="F:hydrolase activity, acting on glycosyl bonds"/>
    <property type="evidence" value="ECO:0007669"/>
    <property type="project" value="UniProtKB-KW"/>
</dbReference>
<organism evidence="6 7">
    <name type="scientific">Salibacterium halotolerans</name>
    <dbReference type="NCBI Taxonomy" id="1884432"/>
    <lineage>
        <taxon>Bacteria</taxon>
        <taxon>Bacillati</taxon>
        <taxon>Bacillota</taxon>
        <taxon>Bacilli</taxon>
        <taxon>Bacillales</taxon>
        <taxon>Bacillaceae</taxon>
    </lineage>
</organism>
<dbReference type="EMBL" id="FOXD01000037">
    <property type="protein sequence ID" value="SFQ40204.1"/>
    <property type="molecule type" value="Genomic_DNA"/>
</dbReference>
<evidence type="ECO:0000259" key="4">
    <source>
        <dbReference type="PROSITE" id="PS51782"/>
    </source>
</evidence>
<feature type="domain" description="LysM" evidence="4">
    <location>
        <begin position="74"/>
        <end position="117"/>
    </location>
</feature>
<dbReference type="CDD" id="cd00118">
    <property type="entry name" value="LysM"/>
    <property type="match status" value="2"/>
</dbReference>
<dbReference type="InterPro" id="IPR018392">
    <property type="entry name" value="LysM"/>
</dbReference>
<dbReference type="InterPro" id="IPR029070">
    <property type="entry name" value="Chitinase_insertion_sf"/>
</dbReference>
<feature type="domain" description="LysM" evidence="4">
    <location>
        <begin position="27"/>
        <end position="71"/>
    </location>
</feature>
<dbReference type="SUPFAM" id="SSF54106">
    <property type="entry name" value="LysM domain"/>
    <property type="match status" value="2"/>
</dbReference>
<gene>
    <name evidence="6" type="ORF">SAMN05518683_13715</name>
</gene>
<evidence type="ECO:0000256" key="1">
    <source>
        <dbReference type="ARBA" id="ARBA00022801"/>
    </source>
</evidence>
<feature type="chain" id="PRO_5011773970" evidence="3">
    <location>
        <begin position="26"/>
        <end position="442"/>
    </location>
</feature>
<dbReference type="InterPro" id="IPR017853">
    <property type="entry name" value="GH"/>
</dbReference>
<dbReference type="GO" id="GO:0005975">
    <property type="term" value="P:carbohydrate metabolic process"/>
    <property type="evidence" value="ECO:0007669"/>
    <property type="project" value="InterPro"/>
</dbReference>
<dbReference type="PANTHER" id="PTHR46066">
    <property type="entry name" value="CHITINASE DOMAIN-CONTAINING PROTEIN 1 FAMILY MEMBER"/>
    <property type="match status" value="1"/>
</dbReference>
<dbReference type="Pfam" id="PF01476">
    <property type="entry name" value="LysM"/>
    <property type="match status" value="2"/>
</dbReference>
<reference evidence="7" key="1">
    <citation type="submission" date="2016-10" db="EMBL/GenBank/DDBJ databases">
        <authorList>
            <person name="Varghese N."/>
            <person name="Submissions S."/>
        </authorList>
    </citation>
    <scope>NUCLEOTIDE SEQUENCE [LARGE SCALE GENOMIC DNA]</scope>
    <source>
        <strain evidence="7">S7</strain>
    </source>
</reference>
<dbReference type="AlphaFoldDB" id="A0A1I5Y7P2"/>
<dbReference type="GO" id="GO:0012505">
    <property type="term" value="C:endomembrane system"/>
    <property type="evidence" value="ECO:0007669"/>
    <property type="project" value="TreeGrafter"/>
</dbReference>
<dbReference type="SMART" id="SM00257">
    <property type="entry name" value="LysM"/>
    <property type="match status" value="2"/>
</dbReference>
<dbReference type="InterPro" id="IPR011583">
    <property type="entry name" value="Chitinase_II/V-like_cat"/>
</dbReference>
<dbReference type="Pfam" id="PF00704">
    <property type="entry name" value="Glyco_hydro_18"/>
    <property type="match status" value="1"/>
</dbReference>
<dbReference type="InterPro" id="IPR041704">
    <property type="entry name" value="CFLE_GH18"/>
</dbReference>
<dbReference type="GO" id="GO:0070492">
    <property type="term" value="F:oligosaccharide binding"/>
    <property type="evidence" value="ECO:0007669"/>
    <property type="project" value="TreeGrafter"/>
</dbReference>
<evidence type="ECO:0000313" key="6">
    <source>
        <dbReference type="EMBL" id="SFQ40204.1"/>
    </source>
</evidence>